<gene>
    <name evidence="2" type="ORF">EUA06_20850</name>
</gene>
<evidence type="ECO:0008006" key="4">
    <source>
        <dbReference type="Google" id="ProtNLM"/>
    </source>
</evidence>
<dbReference type="PROSITE" id="PS51257">
    <property type="entry name" value="PROKAR_LIPOPROTEIN"/>
    <property type="match status" value="1"/>
</dbReference>
<dbReference type="Proteomes" id="UP000291838">
    <property type="component" value="Unassembled WGS sequence"/>
</dbReference>
<keyword evidence="1" id="KW-0812">Transmembrane</keyword>
<proteinExistence type="predicted"/>
<accession>A0A4V1RJE0</accession>
<organism evidence="2 3">
    <name type="scientific">Nocardioides glacieisoli</name>
    <dbReference type="NCBI Taxonomy" id="1168730"/>
    <lineage>
        <taxon>Bacteria</taxon>
        <taxon>Bacillati</taxon>
        <taxon>Actinomycetota</taxon>
        <taxon>Actinomycetes</taxon>
        <taxon>Propionibacteriales</taxon>
        <taxon>Nocardioidaceae</taxon>
        <taxon>Nocardioides</taxon>
    </lineage>
</organism>
<feature type="transmembrane region" description="Helical" evidence="1">
    <location>
        <begin position="174"/>
        <end position="193"/>
    </location>
</feature>
<dbReference type="Gene3D" id="2.40.50.120">
    <property type="match status" value="1"/>
</dbReference>
<evidence type="ECO:0000313" key="3">
    <source>
        <dbReference type="Proteomes" id="UP000291838"/>
    </source>
</evidence>
<sequence length="198" mass="20192">MDMRLFASVLLTVLASFGIVVTGGAGPALACSCAFQRVPEYVAYADAVFVGTLVEIVGPPKRQVMSSTDPVTYTVAVDGVYQGDVGAVAVFESAMSGASCGLDGMVVDRRYVFFTTAEGGVPTASSCGGTAPVTPRRLVAVQRLLGDPTTPSVAVDEALRIDDDVRSSSGASGWPVAAGLVGVVALLAAGLCLRRRSA</sequence>
<reference evidence="2 3" key="1">
    <citation type="submission" date="2019-01" db="EMBL/GenBank/DDBJ databases">
        <title>Novel species of Nocardioides.</title>
        <authorList>
            <person name="Liu Q."/>
            <person name="Xin Y.-H."/>
        </authorList>
    </citation>
    <scope>NUCLEOTIDE SEQUENCE [LARGE SCALE GENOMIC DNA]</scope>
    <source>
        <strain evidence="2 3">HLT3-15</strain>
    </source>
</reference>
<dbReference type="EMBL" id="SDWS01000014">
    <property type="protein sequence ID" value="RYB88452.1"/>
    <property type="molecule type" value="Genomic_DNA"/>
</dbReference>
<evidence type="ECO:0000256" key="1">
    <source>
        <dbReference type="SAM" id="Phobius"/>
    </source>
</evidence>
<dbReference type="InterPro" id="IPR008993">
    <property type="entry name" value="TIMP-like_OB-fold"/>
</dbReference>
<name>A0A4V1RJE0_9ACTN</name>
<dbReference type="SUPFAM" id="SSF50242">
    <property type="entry name" value="TIMP-like"/>
    <property type="match status" value="1"/>
</dbReference>
<dbReference type="RefSeq" id="WP_129479388.1">
    <property type="nucleotide sequence ID" value="NZ_SDWS01000014.1"/>
</dbReference>
<keyword evidence="1" id="KW-0472">Membrane</keyword>
<protein>
    <recommendedName>
        <fullName evidence="4">Tissue inhibitor of metalloproteinase</fullName>
    </recommendedName>
</protein>
<evidence type="ECO:0000313" key="2">
    <source>
        <dbReference type="EMBL" id="RYB88452.1"/>
    </source>
</evidence>
<dbReference type="OrthoDB" id="3790473at2"/>
<comment type="caution">
    <text evidence="2">The sequence shown here is derived from an EMBL/GenBank/DDBJ whole genome shotgun (WGS) entry which is preliminary data.</text>
</comment>
<keyword evidence="1" id="KW-1133">Transmembrane helix</keyword>
<dbReference type="AlphaFoldDB" id="A0A4V1RJE0"/>
<keyword evidence="3" id="KW-1185">Reference proteome</keyword>